<dbReference type="InterPro" id="IPR020422">
    <property type="entry name" value="TYR_PHOSPHATASE_DUAL_dom"/>
</dbReference>
<feature type="region of interest" description="Disordered" evidence="1">
    <location>
        <begin position="1"/>
        <end position="28"/>
    </location>
</feature>
<keyword evidence="5" id="KW-1185">Reference proteome</keyword>
<dbReference type="InterPro" id="IPR029006">
    <property type="entry name" value="ADF-H/Gelsolin-like_dom_sf"/>
</dbReference>
<dbReference type="Pfam" id="PF00782">
    <property type="entry name" value="DSPc"/>
    <property type="match status" value="1"/>
</dbReference>
<evidence type="ECO:0000259" key="3">
    <source>
        <dbReference type="PROSITE" id="PS50056"/>
    </source>
</evidence>
<dbReference type="SMART" id="SM00195">
    <property type="entry name" value="DSPc"/>
    <property type="match status" value="1"/>
</dbReference>
<name>A0A0A1U294_ENTIV</name>
<dbReference type="GO" id="GO:0004722">
    <property type="term" value="F:protein serine/threonine phosphatase activity"/>
    <property type="evidence" value="ECO:0007669"/>
    <property type="project" value="UniProtKB-EC"/>
</dbReference>
<dbReference type="Gene3D" id="3.40.20.10">
    <property type="entry name" value="Severin"/>
    <property type="match status" value="1"/>
</dbReference>
<feature type="domain" description="Tyrosine-protein phosphatase" evidence="2">
    <location>
        <begin position="34"/>
        <end position="178"/>
    </location>
</feature>
<dbReference type="PROSITE" id="PS50056">
    <property type="entry name" value="TYR_PHOSPHATASE_2"/>
    <property type="match status" value="1"/>
</dbReference>
<dbReference type="RefSeq" id="XP_004184979.1">
    <property type="nucleotide sequence ID" value="XM_004184931.1"/>
</dbReference>
<dbReference type="EMBL" id="KB207048">
    <property type="protein sequence ID" value="ELP85633.1"/>
    <property type="molecule type" value="Genomic_DNA"/>
</dbReference>
<accession>A0A0A1U294</accession>
<dbReference type="Gene3D" id="3.90.190.10">
    <property type="entry name" value="Protein tyrosine phosphatase superfamily"/>
    <property type="match status" value="1"/>
</dbReference>
<gene>
    <name evidence="4" type="ORF">EIN_409320</name>
</gene>
<dbReference type="KEGG" id="eiv:EIN_409320"/>
<dbReference type="Proteomes" id="UP000014680">
    <property type="component" value="Unassembled WGS sequence"/>
</dbReference>
<dbReference type="AlphaFoldDB" id="A0A0A1U294"/>
<keyword evidence="4" id="KW-0378">Hydrolase</keyword>
<evidence type="ECO:0000259" key="2">
    <source>
        <dbReference type="PROSITE" id="PS50054"/>
    </source>
</evidence>
<evidence type="ECO:0000256" key="1">
    <source>
        <dbReference type="SAM" id="MobiDB-lite"/>
    </source>
</evidence>
<dbReference type="InterPro" id="IPR000387">
    <property type="entry name" value="Tyr_Pase_dom"/>
</dbReference>
<dbReference type="EC" id="3.1.3.16" evidence="4"/>
<evidence type="ECO:0000313" key="5">
    <source>
        <dbReference type="Proteomes" id="UP000014680"/>
    </source>
</evidence>
<dbReference type="SUPFAM" id="SSF52799">
    <property type="entry name" value="(Phosphotyrosine protein) phosphatases II"/>
    <property type="match status" value="1"/>
</dbReference>
<dbReference type="InterPro" id="IPR000340">
    <property type="entry name" value="Dual-sp_phosphatase_cat-dom"/>
</dbReference>
<dbReference type="PROSITE" id="PS50054">
    <property type="entry name" value="TYR_PHOSPHATASE_DUAL"/>
    <property type="match status" value="1"/>
</dbReference>
<dbReference type="GeneID" id="14884562"/>
<organism evidence="4 5">
    <name type="scientific">Entamoeba invadens IP1</name>
    <dbReference type="NCBI Taxonomy" id="370355"/>
    <lineage>
        <taxon>Eukaryota</taxon>
        <taxon>Amoebozoa</taxon>
        <taxon>Evosea</taxon>
        <taxon>Archamoebae</taxon>
        <taxon>Mastigamoebida</taxon>
        <taxon>Entamoebidae</taxon>
        <taxon>Entamoeba</taxon>
    </lineage>
</organism>
<dbReference type="VEuPathDB" id="AmoebaDB:EIN_409320"/>
<dbReference type="CDD" id="cd14498">
    <property type="entry name" value="DSP"/>
    <property type="match status" value="1"/>
</dbReference>
<feature type="domain" description="Tyrosine specific protein phosphatases" evidence="3">
    <location>
        <begin position="103"/>
        <end position="156"/>
    </location>
</feature>
<dbReference type="PANTHER" id="PTHR46381:SF2">
    <property type="entry name" value="MAP KINASE PHOSPHATASE"/>
    <property type="match status" value="1"/>
</dbReference>
<dbReference type="PANTHER" id="PTHR46381">
    <property type="entry name" value="MKPA PROTEIN"/>
    <property type="match status" value="1"/>
</dbReference>
<dbReference type="OMA" id="ANKKNKC"/>
<dbReference type="InterPro" id="IPR029021">
    <property type="entry name" value="Prot-tyrosine_phosphatase-like"/>
</dbReference>
<dbReference type="OrthoDB" id="10252009at2759"/>
<proteinExistence type="predicted"/>
<evidence type="ECO:0000313" key="4">
    <source>
        <dbReference type="EMBL" id="ELP85633.1"/>
    </source>
</evidence>
<sequence length="542" mass="62915">MKINLAKAQDIQQSTLNEDPENTLPPSHRINRKELSEIEDWLFISGETTASEPEILEKSEITYVINAAIAVAKMGFPQKFKYLAFDMSDDTEQDLSSFIFHSIDFMTKLRRESPTNKCLVHCHAGISRSVSLVLSYFMYEQHMSFEEALAYVKTRRKVACPNISFECQLKLFQELLKSKKPLHCVYCKLRRHVNSSIFPLYIAHCLTVGSETSFVADRTTLQMFSSGDSPYIPLDSLFDSRGCFVVFTMEGTLYIWKGSLSQQSEMEACEKYCEQVERIIGVAEHSVIKENEESETFLKEAHLYPPQRRLHLHKRYDVEYPVIKNERLLLRYPDWRVMEEFEIENETETPIIIFQPKTMNPPKPNFNPTETAPFAFSMHEKIGRVDHPESKVEKLDLHNVKKGKINPLFHPITPRTELTEQKDNELKEQKETKVGRRHFPKKRCNTILSGTESEFSPQKPDTTKYKIVVFIPMQFPRFSTMVGKLNKVDFELLTEKANCVQVTGEVEIVDQFIDSFKLNKEEIEIVAYFTKSTFGTFVRENL</sequence>
<dbReference type="SUPFAM" id="SSF55753">
    <property type="entry name" value="Actin depolymerizing proteins"/>
    <property type="match status" value="1"/>
</dbReference>
<protein>
    <submittedName>
        <fullName evidence="4">Dual specificity protein phosphatase, putative</fullName>
        <ecNumber evidence="4">3.1.3.16</ecNumber>
    </submittedName>
</protein>
<reference evidence="4 5" key="1">
    <citation type="submission" date="2012-10" db="EMBL/GenBank/DDBJ databases">
        <authorList>
            <person name="Zafar N."/>
            <person name="Inman J."/>
            <person name="Hall N."/>
            <person name="Lorenzi H."/>
            <person name="Caler E."/>
        </authorList>
    </citation>
    <scope>NUCLEOTIDE SEQUENCE [LARGE SCALE GENOMIC DNA]</scope>
    <source>
        <strain evidence="4 5">IP1</strain>
    </source>
</reference>